<dbReference type="GO" id="GO:0016020">
    <property type="term" value="C:membrane"/>
    <property type="evidence" value="ECO:0007669"/>
    <property type="project" value="InterPro"/>
</dbReference>
<dbReference type="SUPFAM" id="SSF158472">
    <property type="entry name" value="HAMP domain-like"/>
    <property type="match status" value="1"/>
</dbReference>
<dbReference type="InterPro" id="IPR029787">
    <property type="entry name" value="Nucleotide_cyclase"/>
</dbReference>
<dbReference type="SMART" id="SM00052">
    <property type="entry name" value="EAL"/>
    <property type="match status" value="1"/>
</dbReference>
<feature type="domain" description="Response regulatory" evidence="5">
    <location>
        <begin position="1102"/>
        <end position="1217"/>
    </location>
</feature>
<dbReference type="InterPro" id="IPR052155">
    <property type="entry name" value="Biofilm_reg_signaling"/>
</dbReference>
<dbReference type="EC" id="3.1.4.52" evidence="1"/>
<dbReference type="Proteomes" id="UP000252405">
    <property type="component" value="Unassembled WGS sequence"/>
</dbReference>
<dbReference type="FunFam" id="3.20.20.450:FF:000001">
    <property type="entry name" value="Cyclic di-GMP phosphodiesterase yahA"/>
    <property type="match status" value="1"/>
</dbReference>
<evidence type="ECO:0000259" key="5">
    <source>
        <dbReference type="PROSITE" id="PS50110"/>
    </source>
</evidence>
<feature type="domain" description="PAS" evidence="6">
    <location>
        <begin position="412"/>
        <end position="483"/>
    </location>
</feature>
<dbReference type="InterPro" id="IPR001789">
    <property type="entry name" value="Sig_transdc_resp-reg_receiver"/>
</dbReference>
<feature type="transmembrane region" description="Helical" evidence="4">
    <location>
        <begin position="325"/>
        <end position="350"/>
    </location>
</feature>
<dbReference type="PANTHER" id="PTHR44757">
    <property type="entry name" value="DIGUANYLATE CYCLASE DGCP"/>
    <property type="match status" value="1"/>
</dbReference>
<dbReference type="AlphaFoldDB" id="A0A368TTW8"/>
<dbReference type="InterPro" id="IPR043128">
    <property type="entry name" value="Rev_trsase/Diguanyl_cyclase"/>
</dbReference>
<dbReference type="CDD" id="cd01949">
    <property type="entry name" value="GGDEF"/>
    <property type="match status" value="1"/>
</dbReference>
<dbReference type="Pfam" id="PF00563">
    <property type="entry name" value="EAL"/>
    <property type="match status" value="1"/>
</dbReference>
<feature type="domain" description="PAC" evidence="7">
    <location>
        <begin position="606"/>
        <end position="660"/>
    </location>
</feature>
<dbReference type="Gene3D" id="6.10.340.10">
    <property type="match status" value="1"/>
</dbReference>
<dbReference type="SUPFAM" id="SSF52172">
    <property type="entry name" value="CheY-like"/>
    <property type="match status" value="1"/>
</dbReference>
<dbReference type="Gene3D" id="3.40.50.2300">
    <property type="match status" value="1"/>
</dbReference>
<dbReference type="Gene3D" id="3.30.450.20">
    <property type="entry name" value="PAS domain"/>
    <property type="match status" value="2"/>
</dbReference>
<feature type="domain" description="GGDEF" evidence="10">
    <location>
        <begin position="692"/>
        <end position="825"/>
    </location>
</feature>
<dbReference type="Pfam" id="PF00990">
    <property type="entry name" value="GGDEF"/>
    <property type="match status" value="1"/>
</dbReference>
<dbReference type="CDD" id="cd01948">
    <property type="entry name" value="EAL"/>
    <property type="match status" value="1"/>
</dbReference>
<dbReference type="Pfam" id="PF00672">
    <property type="entry name" value="HAMP"/>
    <property type="match status" value="1"/>
</dbReference>
<dbReference type="CDD" id="cd06225">
    <property type="entry name" value="HAMP"/>
    <property type="match status" value="1"/>
</dbReference>
<evidence type="ECO:0000256" key="1">
    <source>
        <dbReference type="ARBA" id="ARBA00012282"/>
    </source>
</evidence>
<keyword evidence="2" id="KW-0973">c-di-GMP</keyword>
<dbReference type="PROSITE" id="PS50113">
    <property type="entry name" value="PAC"/>
    <property type="match status" value="2"/>
</dbReference>
<dbReference type="SUPFAM" id="SSF55073">
    <property type="entry name" value="Nucleotide cyclase"/>
    <property type="match status" value="1"/>
</dbReference>
<feature type="domain" description="EAL" evidence="8">
    <location>
        <begin position="834"/>
        <end position="1088"/>
    </location>
</feature>
<evidence type="ECO:0000256" key="4">
    <source>
        <dbReference type="SAM" id="Phobius"/>
    </source>
</evidence>
<dbReference type="InterPro" id="IPR011006">
    <property type="entry name" value="CheY-like_superfamily"/>
</dbReference>
<feature type="domain" description="HAMP" evidence="9">
    <location>
        <begin position="352"/>
        <end position="404"/>
    </location>
</feature>
<evidence type="ECO:0000259" key="8">
    <source>
        <dbReference type="PROSITE" id="PS50883"/>
    </source>
</evidence>
<dbReference type="PROSITE" id="PS50110">
    <property type="entry name" value="RESPONSE_REGULATORY"/>
    <property type="match status" value="1"/>
</dbReference>
<dbReference type="PROSITE" id="PS50112">
    <property type="entry name" value="PAS"/>
    <property type="match status" value="2"/>
</dbReference>
<dbReference type="SMART" id="SM00267">
    <property type="entry name" value="GGDEF"/>
    <property type="match status" value="1"/>
</dbReference>
<dbReference type="PROSITE" id="PS50883">
    <property type="entry name" value="EAL"/>
    <property type="match status" value="1"/>
</dbReference>
<sequence length="1235" mass="137655">MVRPVSIRNLLISLLTLMGMLILLGSSWEIREIRAKLNAAQWVHQSNRVADLSLRASGVMAMERGITAAILSHPAQASPDMMYEMARQRHDVDALYRSILDSASELPSLSRIDDTHPLRRGLHQLTQNHDTMATARQKVDQRITSEAAEIDESQWIGLATRYIDVLSELRDATAHPMPDNIYSYTTNPLIKDALFNVSEHAGRERAIIGSAIAQQSPLSEPERATLQRYRDIVEASLARVETLIQQLPDMPALTKARAELDAHFLDEYQALRLAVYEADNDRAAYPVSAAEWYQQATAGIGSVLTLSEAVSDHFETSFDRLRDGVMLSVAMVAFSILTAVSIFAFAVWSIRRRILQPLLRLETSMNHVATGALKQPLPAFNRDEIGSLAQAFESLRANLVDDIERREATEAELRKLSHAVEQSADSVIITNRQREIEYVNKAFEQLRGYQREDIIGMNARIFKSHERNSPELYQNLRDALEKGDTFRATLLNLGANGKTYYEEIAVSPLLDQGGEITHYVANSRDVTERIHAEQELKKLNQAIDQSVSSIVITDANGITEYVNPQFTRTTGYAPEEIKGKRIHLLEPGRLPRSQYRNLRRTLQQGKVWEGEVLSQRKDGEPYWELTSISPVRNRHGIITHFVGIQYDISERKRMEEQINHLAFYDSLTDLPNRTLLAQQFDTLASQALQRGKKVALLSLDISRFHLLNDSLGHRVGDKVLQAVGQRLSECARQQDMVARYAGDEFVVILSDAPDSHGIAAVAQRMIDTVFRPLTIEGHDLRISMHAGISVLPQDGQDLESLLGNATTAQHLAAREGKNTYRFFTEDLNAAAQQRLALEQDLRRALEDNALELHYQPKVDLATGEVVGMEALARWHHPSEGNVSPMTFIPIAEDTGLIQPLGEWALRQACLQGQAWQLQGLGPLNMAVNLSTRQLQQVDLAASVGRILAETGFSPELLELELTESAVMERPEETIRVLNELKSLGVRLAVDDFGTGYSSLAYLRRFPFDTLKIDRSFITNITTSPDEASIAQTIIAMGRGLRLQVVAEGVETQAQAATLRRHCCDQLQGYLFSRPLPARELETLLRERRRMTLPDSNSADDRSLLLMDTDANALAALCTPLQKAGYHPVNATHIDEAFDLLALHGIRVVVGGLHPPEMPGLELFKRIRALYPEVACLALAAPEDTAQATELVKSGLLQGWLPSDCRDEELIALVQAAFSQDAVTAASHDASLDTCP</sequence>
<dbReference type="SMART" id="SM00091">
    <property type="entry name" value="PAS"/>
    <property type="match status" value="2"/>
</dbReference>
<dbReference type="InterPro" id="IPR003660">
    <property type="entry name" value="HAMP_dom"/>
</dbReference>
<gene>
    <name evidence="11" type="ORF">DU505_16660</name>
</gene>
<dbReference type="InterPro" id="IPR000014">
    <property type="entry name" value="PAS"/>
</dbReference>
<dbReference type="InterPro" id="IPR000700">
    <property type="entry name" value="PAS-assoc_C"/>
</dbReference>
<dbReference type="InterPro" id="IPR035965">
    <property type="entry name" value="PAS-like_dom_sf"/>
</dbReference>
<dbReference type="GO" id="GO:0071111">
    <property type="term" value="F:cyclic-guanylate-specific phosphodiesterase activity"/>
    <property type="evidence" value="ECO:0007669"/>
    <property type="project" value="UniProtKB-EC"/>
</dbReference>
<dbReference type="InterPro" id="IPR001610">
    <property type="entry name" value="PAC"/>
</dbReference>
<dbReference type="SMART" id="SM00304">
    <property type="entry name" value="HAMP"/>
    <property type="match status" value="1"/>
</dbReference>
<proteinExistence type="predicted"/>
<dbReference type="PANTHER" id="PTHR44757:SF2">
    <property type="entry name" value="BIOFILM ARCHITECTURE MAINTENANCE PROTEIN MBAA"/>
    <property type="match status" value="1"/>
</dbReference>
<evidence type="ECO:0000313" key="11">
    <source>
        <dbReference type="EMBL" id="RCV87687.1"/>
    </source>
</evidence>
<protein>
    <recommendedName>
        <fullName evidence="1">cyclic-guanylate-specific phosphodiesterase</fullName>
        <ecNumber evidence="1">3.1.4.52</ecNumber>
    </recommendedName>
</protein>
<comment type="caution">
    <text evidence="3">Lacks conserved residue(s) required for the propagation of feature annotation.</text>
</comment>
<dbReference type="CDD" id="cd00130">
    <property type="entry name" value="PAS"/>
    <property type="match status" value="2"/>
</dbReference>
<keyword evidence="4" id="KW-0812">Transmembrane</keyword>
<evidence type="ECO:0000259" key="7">
    <source>
        <dbReference type="PROSITE" id="PS50113"/>
    </source>
</evidence>
<comment type="caution">
    <text evidence="11">The sequence shown here is derived from an EMBL/GenBank/DDBJ whole genome shotgun (WGS) entry which is preliminary data.</text>
</comment>
<dbReference type="Gene3D" id="3.20.20.450">
    <property type="entry name" value="EAL domain"/>
    <property type="match status" value="1"/>
</dbReference>
<dbReference type="PROSITE" id="PS50887">
    <property type="entry name" value="GGDEF"/>
    <property type="match status" value="1"/>
</dbReference>
<feature type="domain" description="PAS" evidence="6">
    <location>
        <begin position="535"/>
        <end position="605"/>
    </location>
</feature>
<dbReference type="EMBL" id="QPII01000014">
    <property type="protein sequence ID" value="RCV87687.1"/>
    <property type="molecule type" value="Genomic_DNA"/>
</dbReference>
<evidence type="ECO:0000313" key="12">
    <source>
        <dbReference type="Proteomes" id="UP000252405"/>
    </source>
</evidence>
<evidence type="ECO:0000256" key="2">
    <source>
        <dbReference type="ARBA" id="ARBA00022636"/>
    </source>
</evidence>
<dbReference type="NCBIfam" id="TIGR00229">
    <property type="entry name" value="sensory_box"/>
    <property type="match status" value="2"/>
</dbReference>
<accession>A0A368TTW8</accession>
<dbReference type="Pfam" id="PF13426">
    <property type="entry name" value="PAS_9"/>
    <property type="match status" value="2"/>
</dbReference>
<evidence type="ECO:0000259" key="10">
    <source>
        <dbReference type="PROSITE" id="PS50887"/>
    </source>
</evidence>
<dbReference type="SUPFAM" id="SSF141868">
    <property type="entry name" value="EAL domain-like"/>
    <property type="match status" value="1"/>
</dbReference>
<evidence type="ECO:0000259" key="6">
    <source>
        <dbReference type="PROSITE" id="PS50112"/>
    </source>
</evidence>
<dbReference type="InterPro" id="IPR001633">
    <property type="entry name" value="EAL_dom"/>
</dbReference>
<keyword evidence="4" id="KW-0472">Membrane</keyword>
<evidence type="ECO:0000256" key="3">
    <source>
        <dbReference type="PROSITE-ProRule" id="PRU00169"/>
    </source>
</evidence>
<organism evidence="11 12">
    <name type="scientific">Billgrantia montanilacus</name>
    <dbReference type="NCBI Taxonomy" id="2282305"/>
    <lineage>
        <taxon>Bacteria</taxon>
        <taxon>Pseudomonadati</taxon>
        <taxon>Pseudomonadota</taxon>
        <taxon>Gammaproteobacteria</taxon>
        <taxon>Oceanospirillales</taxon>
        <taxon>Halomonadaceae</taxon>
        <taxon>Billgrantia</taxon>
    </lineage>
</organism>
<dbReference type="InterPro" id="IPR000160">
    <property type="entry name" value="GGDEF_dom"/>
</dbReference>
<keyword evidence="12" id="KW-1185">Reference proteome</keyword>
<dbReference type="SMART" id="SM00086">
    <property type="entry name" value="PAC"/>
    <property type="match status" value="2"/>
</dbReference>
<reference evidence="11 12" key="1">
    <citation type="submission" date="2018-07" db="EMBL/GenBank/DDBJ databases">
        <title>Halomonas montanilacus sp. nov., isolated from Lake Pengyan on Tibetan Plateau.</title>
        <authorList>
            <person name="Lu H."/>
            <person name="Xing P."/>
            <person name="Wu Q."/>
        </authorList>
    </citation>
    <scope>NUCLEOTIDE SEQUENCE [LARGE SCALE GENOMIC DNA]</scope>
    <source>
        <strain evidence="11 12">PYC7W</strain>
    </source>
</reference>
<dbReference type="PROSITE" id="PS50885">
    <property type="entry name" value="HAMP"/>
    <property type="match status" value="1"/>
</dbReference>
<dbReference type="SUPFAM" id="SSF55785">
    <property type="entry name" value="PYP-like sensor domain (PAS domain)"/>
    <property type="match status" value="2"/>
</dbReference>
<evidence type="ECO:0000259" key="9">
    <source>
        <dbReference type="PROSITE" id="PS50885"/>
    </source>
</evidence>
<dbReference type="GO" id="GO:0000160">
    <property type="term" value="P:phosphorelay signal transduction system"/>
    <property type="evidence" value="ECO:0007669"/>
    <property type="project" value="InterPro"/>
</dbReference>
<dbReference type="Gene3D" id="3.30.70.270">
    <property type="match status" value="1"/>
</dbReference>
<keyword evidence="4" id="KW-1133">Transmembrane helix</keyword>
<name>A0A368TTW8_9GAMM</name>
<feature type="domain" description="PAC" evidence="7">
    <location>
        <begin position="484"/>
        <end position="538"/>
    </location>
</feature>
<dbReference type="NCBIfam" id="TIGR00254">
    <property type="entry name" value="GGDEF"/>
    <property type="match status" value="1"/>
</dbReference>
<dbReference type="InterPro" id="IPR035919">
    <property type="entry name" value="EAL_sf"/>
</dbReference>